<evidence type="ECO:0000259" key="11">
    <source>
        <dbReference type="PROSITE" id="PS51866"/>
    </source>
</evidence>
<evidence type="ECO:0000256" key="8">
    <source>
        <dbReference type="ARBA" id="ARBA00023136"/>
    </source>
</evidence>
<dbReference type="PROSITE" id="PS51866">
    <property type="entry name" value="MOP"/>
    <property type="match status" value="1"/>
</dbReference>
<dbReference type="GO" id="GO:0016887">
    <property type="term" value="F:ATP hydrolysis activity"/>
    <property type="evidence" value="ECO:0007669"/>
    <property type="project" value="InterPro"/>
</dbReference>
<evidence type="ECO:0000256" key="1">
    <source>
        <dbReference type="ARBA" id="ARBA00022448"/>
    </source>
</evidence>
<evidence type="ECO:0000256" key="3">
    <source>
        <dbReference type="ARBA" id="ARBA00022505"/>
    </source>
</evidence>
<reference evidence="12 13" key="1">
    <citation type="submission" date="2015-12" db="EMBL/GenBank/DDBJ databases">
        <title>Genome sequence of Oceanibaculum pacificum MCCC 1A02656.</title>
        <authorList>
            <person name="Lu L."/>
            <person name="Lai Q."/>
            <person name="Shao Z."/>
            <person name="Qian P."/>
        </authorList>
    </citation>
    <scope>NUCLEOTIDE SEQUENCE [LARGE SCALE GENOMIC DNA]</scope>
    <source>
        <strain evidence="12 13">MCCC 1A02656</strain>
    </source>
</reference>
<dbReference type="NCBIfam" id="TIGR02142">
    <property type="entry name" value="modC_ABC"/>
    <property type="match status" value="1"/>
</dbReference>
<keyword evidence="6 12" id="KW-0067">ATP-binding</keyword>
<evidence type="ECO:0000313" key="12">
    <source>
        <dbReference type="EMBL" id="KZD10997.1"/>
    </source>
</evidence>
<feature type="domain" description="ABC transporter" evidence="10">
    <location>
        <begin position="2"/>
        <end position="233"/>
    </location>
</feature>
<dbReference type="PROSITE" id="PS00211">
    <property type="entry name" value="ABC_TRANSPORTER_1"/>
    <property type="match status" value="1"/>
</dbReference>
<dbReference type="PANTHER" id="PTHR43514">
    <property type="entry name" value="ABC TRANSPORTER I FAMILY MEMBER 10"/>
    <property type="match status" value="1"/>
</dbReference>
<protein>
    <submittedName>
        <fullName evidence="12">Molybdenum ABC transporter ATP-binding protein</fullName>
    </submittedName>
</protein>
<gene>
    <name evidence="12" type="ORF">AUP43_05795</name>
</gene>
<name>A0A154WBT2_9PROT</name>
<dbReference type="PANTHER" id="PTHR43514:SF4">
    <property type="entry name" value="ABC TRANSPORTER I FAMILY MEMBER 10"/>
    <property type="match status" value="1"/>
</dbReference>
<dbReference type="GO" id="GO:0016020">
    <property type="term" value="C:membrane"/>
    <property type="evidence" value="ECO:0007669"/>
    <property type="project" value="InterPro"/>
</dbReference>
<dbReference type="InterPro" id="IPR008995">
    <property type="entry name" value="Mo/tungstate-bd_C_term_dom"/>
</dbReference>
<accession>A0A154WBT2</accession>
<dbReference type="InterPro" id="IPR005116">
    <property type="entry name" value="Transp-assoc_OB_typ1"/>
</dbReference>
<keyword evidence="2" id="KW-1003">Cell membrane</keyword>
<dbReference type="InterPro" id="IPR004606">
    <property type="entry name" value="Mop_domain"/>
</dbReference>
<evidence type="ECO:0000313" key="13">
    <source>
        <dbReference type="Proteomes" id="UP000076400"/>
    </source>
</evidence>
<dbReference type="PROSITE" id="PS50893">
    <property type="entry name" value="ABC_TRANSPORTER_2"/>
    <property type="match status" value="1"/>
</dbReference>
<organism evidence="12 13">
    <name type="scientific">Oceanibaculum pacificum</name>
    <dbReference type="NCBI Taxonomy" id="580166"/>
    <lineage>
        <taxon>Bacteria</taxon>
        <taxon>Pseudomonadati</taxon>
        <taxon>Pseudomonadota</taxon>
        <taxon>Alphaproteobacteria</taxon>
        <taxon>Rhodospirillales</taxon>
        <taxon>Oceanibaculaceae</taxon>
        <taxon>Oceanibaculum</taxon>
    </lineage>
</organism>
<dbReference type="InterPro" id="IPR017871">
    <property type="entry name" value="ABC_transporter-like_CS"/>
</dbReference>
<dbReference type="InterPro" id="IPR011868">
    <property type="entry name" value="ModC_ABC_ATP-bd"/>
</dbReference>
<dbReference type="EMBL" id="LPXN01000079">
    <property type="protein sequence ID" value="KZD10997.1"/>
    <property type="molecule type" value="Genomic_DNA"/>
</dbReference>
<sequence>MSLSVDITHRQGDFTLDARFESQGNLTALFGRSGSGKTTLVNIVAGLIRPKRGRVTVGDLVLLDSERGIFLPPHRRRVGYVFQEGRLFPHLTVRQNLLYGHWFAPRQGRHGSLEHVVDLLGISGLLARKPALLSGGEKQRVAIGRALLASPRLLLMDEPLASLDEGRKAEILPYIERLRDEVRIPILYVSHGVGEVARLASTLVLLNEGAVAAAGPTADIMGRLDLFPMTGRAEAGAVLETRIVGQEAEYGLTLLRAAGGLIRVPRIDLPTGSPIRIRIRARDVMLALEKPAGISALNILPATVTELRPGDGPIVDVRLDCAGDALLARVTRRSVAMLGLRPGLALHAVVKSVAFDRRSIAPTGGDGAEV</sequence>
<keyword evidence="8" id="KW-0472">Membrane</keyword>
<dbReference type="AlphaFoldDB" id="A0A154WBT2"/>
<dbReference type="RefSeq" id="WP_067553621.1">
    <property type="nucleotide sequence ID" value="NZ_LPXN01000079.1"/>
</dbReference>
<dbReference type="Pfam" id="PF03459">
    <property type="entry name" value="TOBE"/>
    <property type="match status" value="1"/>
</dbReference>
<dbReference type="Pfam" id="PF00005">
    <property type="entry name" value="ABC_tran"/>
    <property type="match status" value="1"/>
</dbReference>
<dbReference type="SUPFAM" id="SSF52540">
    <property type="entry name" value="P-loop containing nucleoside triphosphate hydrolases"/>
    <property type="match status" value="1"/>
</dbReference>
<keyword evidence="1" id="KW-0813">Transport</keyword>
<evidence type="ECO:0000256" key="6">
    <source>
        <dbReference type="ARBA" id="ARBA00022840"/>
    </source>
</evidence>
<dbReference type="Gene3D" id="2.40.50.100">
    <property type="match status" value="1"/>
</dbReference>
<keyword evidence="3 9" id="KW-0500">Molybdenum</keyword>
<dbReference type="InterPro" id="IPR003593">
    <property type="entry name" value="AAA+_ATPase"/>
</dbReference>
<comment type="caution">
    <text evidence="12">The sequence shown here is derived from an EMBL/GenBank/DDBJ whole genome shotgun (WGS) entry which is preliminary data.</text>
</comment>
<keyword evidence="7" id="KW-1278">Translocase</keyword>
<keyword evidence="13" id="KW-1185">Reference proteome</keyword>
<dbReference type="GO" id="GO:0015098">
    <property type="term" value="F:molybdate ion transmembrane transporter activity"/>
    <property type="evidence" value="ECO:0007669"/>
    <property type="project" value="InterPro"/>
</dbReference>
<dbReference type="Proteomes" id="UP000076400">
    <property type="component" value="Unassembled WGS sequence"/>
</dbReference>
<evidence type="ECO:0000256" key="9">
    <source>
        <dbReference type="PROSITE-ProRule" id="PRU01213"/>
    </source>
</evidence>
<dbReference type="OrthoDB" id="9802264at2"/>
<dbReference type="GO" id="GO:0005524">
    <property type="term" value="F:ATP binding"/>
    <property type="evidence" value="ECO:0007669"/>
    <property type="project" value="UniProtKB-KW"/>
</dbReference>
<dbReference type="SMART" id="SM00382">
    <property type="entry name" value="AAA"/>
    <property type="match status" value="1"/>
</dbReference>
<feature type="domain" description="Mop" evidence="11">
    <location>
        <begin position="293"/>
        <end position="359"/>
    </location>
</feature>
<dbReference type="Gene3D" id="3.40.50.300">
    <property type="entry name" value="P-loop containing nucleotide triphosphate hydrolases"/>
    <property type="match status" value="1"/>
</dbReference>
<evidence type="ECO:0000256" key="7">
    <source>
        <dbReference type="ARBA" id="ARBA00022967"/>
    </source>
</evidence>
<dbReference type="InterPro" id="IPR027417">
    <property type="entry name" value="P-loop_NTPase"/>
</dbReference>
<dbReference type="InterPro" id="IPR050334">
    <property type="entry name" value="Molybdenum_import_ModC"/>
</dbReference>
<keyword evidence="4" id="KW-0997">Cell inner membrane</keyword>
<dbReference type="SUPFAM" id="SSF50331">
    <property type="entry name" value="MOP-like"/>
    <property type="match status" value="1"/>
</dbReference>
<evidence type="ECO:0000256" key="2">
    <source>
        <dbReference type="ARBA" id="ARBA00022475"/>
    </source>
</evidence>
<evidence type="ECO:0000256" key="4">
    <source>
        <dbReference type="ARBA" id="ARBA00022519"/>
    </source>
</evidence>
<keyword evidence="5" id="KW-0547">Nucleotide-binding</keyword>
<evidence type="ECO:0000256" key="5">
    <source>
        <dbReference type="ARBA" id="ARBA00022741"/>
    </source>
</evidence>
<proteinExistence type="predicted"/>
<dbReference type="InterPro" id="IPR003439">
    <property type="entry name" value="ABC_transporter-like_ATP-bd"/>
</dbReference>
<dbReference type="STRING" id="580166.AUP43_05795"/>
<evidence type="ECO:0000259" key="10">
    <source>
        <dbReference type="PROSITE" id="PS50893"/>
    </source>
</evidence>
<dbReference type="GO" id="GO:0140359">
    <property type="term" value="F:ABC-type transporter activity"/>
    <property type="evidence" value="ECO:0007669"/>
    <property type="project" value="InterPro"/>
</dbReference>